<dbReference type="PANTHER" id="PTHR30543">
    <property type="entry name" value="CHROMATE REDUCTASE"/>
    <property type="match status" value="1"/>
</dbReference>
<name>A0A1H9XW63_9PSEU</name>
<dbReference type="GO" id="GO:0010181">
    <property type="term" value="F:FMN binding"/>
    <property type="evidence" value="ECO:0007669"/>
    <property type="project" value="TreeGrafter"/>
</dbReference>
<protein>
    <submittedName>
        <fullName evidence="2">NAD(P)H-dependent FMN reductase</fullName>
    </submittedName>
</protein>
<dbReference type="Gene3D" id="3.40.50.360">
    <property type="match status" value="1"/>
</dbReference>
<evidence type="ECO:0000259" key="1">
    <source>
        <dbReference type="Pfam" id="PF03358"/>
    </source>
</evidence>
<dbReference type="Pfam" id="PF03358">
    <property type="entry name" value="FMN_red"/>
    <property type="match status" value="1"/>
</dbReference>
<dbReference type="InterPro" id="IPR050712">
    <property type="entry name" value="NAD(P)H-dep_reductase"/>
</dbReference>
<dbReference type="GO" id="GO:0016491">
    <property type="term" value="F:oxidoreductase activity"/>
    <property type="evidence" value="ECO:0007669"/>
    <property type="project" value="InterPro"/>
</dbReference>
<dbReference type="GO" id="GO:0005829">
    <property type="term" value="C:cytosol"/>
    <property type="evidence" value="ECO:0007669"/>
    <property type="project" value="TreeGrafter"/>
</dbReference>
<dbReference type="PANTHER" id="PTHR30543:SF21">
    <property type="entry name" value="NAD(P)H-DEPENDENT FMN REDUCTASE LOT6"/>
    <property type="match status" value="1"/>
</dbReference>
<dbReference type="InterPro" id="IPR029039">
    <property type="entry name" value="Flavoprotein-like_sf"/>
</dbReference>
<feature type="domain" description="NADPH-dependent FMN reductase-like" evidence="1">
    <location>
        <begin position="9"/>
        <end position="153"/>
    </location>
</feature>
<dbReference type="RefSeq" id="WP_245983876.1">
    <property type="nucleotide sequence ID" value="NZ_FOFT01000019.1"/>
</dbReference>
<dbReference type="EMBL" id="FOFT01000019">
    <property type="protein sequence ID" value="SES50356.1"/>
    <property type="molecule type" value="Genomic_DNA"/>
</dbReference>
<keyword evidence="3" id="KW-1185">Reference proteome</keyword>
<accession>A0A1H9XW63</accession>
<dbReference type="InterPro" id="IPR005025">
    <property type="entry name" value="FMN_Rdtase-like_dom"/>
</dbReference>
<dbReference type="AlphaFoldDB" id="A0A1H9XW63"/>
<gene>
    <name evidence="2" type="ORF">SAMN05216195_119213</name>
</gene>
<sequence>MTAEPPLHLALIVGSTREGRFGTTVAEWVLGHVRRRAGVTVDVIDLAEVPLPVVQQAVPAVTGVYPSPDVRAFARRIGAADGFVVVTPEYNHGYPASLKLAIDSVYVEWNAKPVAFVSYGGLAGGSRAVEQLRQVFAELHATTIREAVCFAMAHSRFGEDGRLLDPTGPDLAATSLLDQLTWWAGALRDKREKHAYKT</sequence>
<evidence type="ECO:0000313" key="3">
    <source>
        <dbReference type="Proteomes" id="UP000199028"/>
    </source>
</evidence>
<reference evidence="3" key="1">
    <citation type="submission" date="2016-10" db="EMBL/GenBank/DDBJ databases">
        <authorList>
            <person name="Varghese N."/>
            <person name="Submissions S."/>
        </authorList>
    </citation>
    <scope>NUCLEOTIDE SEQUENCE [LARGE SCALE GENOMIC DNA]</scope>
    <source>
        <strain evidence="3">CGMCC 4.578</strain>
    </source>
</reference>
<dbReference type="SUPFAM" id="SSF52218">
    <property type="entry name" value="Flavoproteins"/>
    <property type="match status" value="1"/>
</dbReference>
<organism evidence="2 3">
    <name type="scientific">Lentzea flaviverrucosa</name>
    <dbReference type="NCBI Taxonomy" id="200379"/>
    <lineage>
        <taxon>Bacteria</taxon>
        <taxon>Bacillati</taxon>
        <taxon>Actinomycetota</taxon>
        <taxon>Actinomycetes</taxon>
        <taxon>Pseudonocardiales</taxon>
        <taxon>Pseudonocardiaceae</taxon>
        <taxon>Lentzea</taxon>
    </lineage>
</organism>
<dbReference type="Proteomes" id="UP000199028">
    <property type="component" value="Unassembled WGS sequence"/>
</dbReference>
<proteinExistence type="predicted"/>
<evidence type="ECO:0000313" key="2">
    <source>
        <dbReference type="EMBL" id="SES50356.1"/>
    </source>
</evidence>